<feature type="transmembrane region" description="Helical" evidence="1">
    <location>
        <begin position="1010"/>
        <end position="1034"/>
    </location>
</feature>
<feature type="transmembrane region" description="Helical" evidence="1">
    <location>
        <begin position="936"/>
        <end position="957"/>
    </location>
</feature>
<protein>
    <submittedName>
        <fullName evidence="2">Efflux transporter causing drug resistance (Acr family)</fullName>
    </submittedName>
</protein>
<dbReference type="PANTHER" id="PTHR32063:SF18">
    <property type="entry name" value="CATION EFFLUX SYSTEM PROTEIN"/>
    <property type="match status" value="1"/>
</dbReference>
<feature type="transmembrane region" description="Helical" evidence="1">
    <location>
        <begin position="433"/>
        <end position="452"/>
    </location>
</feature>
<feature type="transmembrane region" description="Helical" evidence="1">
    <location>
        <begin position="886"/>
        <end position="903"/>
    </location>
</feature>
<dbReference type="EMBL" id="CU468230">
    <property type="protein sequence ID" value="CAP02893.1"/>
    <property type="molecule type" value="Genomic_DNA"/>
</dbReference>
<dbReference type="Gene3D" id="3.30.70.1440">
    <property type="entry name" value="Multidrug efflux transporter AcrB pore domain"/>
    <property type="match status" value="1"/>
</dbReference>
<dbReference type="InterPro" id="IPR027463">
    <property type="entry name" value="AcrB_DN_DC_subdom"/>
</dbReference>
<dbReference type="SUPFAM" id="SSF82714">
    <property type="entry name" value="Multidrug efflux transporter AcrB TolC docking domain, DN and DC subdomains"/>
    <property type="match status" value="2"/>
</dbReference>
<evidence type="ECO:0000313" key="2">
    <source>
        <dbReference type="EMBL" id="CAP02893.1"/>
    </source>
</evidence>
<dbReference type="Gene3D" id="3.30.70.1430">
    <property type="entry name" value="Multidrug efflux transporter AcrB pore domain"/>
    <property type="match status" value="2"/>
</dbReference>
<dbReference type="Gene3D" id="3.30.70.1320">
    <property type="entry name" value="Multidrug efflux transporter AcrB pore domain like"/>
    <property type="match status" value="1"/>
</dbReference>
<feature type="transmembrane region" description="Helical" evidence="1">
    <location>
        <begin position="15"/>
        <end position="34"/>
    </location>
</feature>
<dbReference type="SUPFAM" id="SSF82693">
    <property type="entry name" value="Multidrug efflux transporter AcrB pore domain, PN1, PN2, PC1 and PC2 subdomains"/>
    <property type="match status" value="3"/>
</dbReference>
<dbReference type="InterPro" id="IPR001036">
    <property type="entry name" value="Acrflvin-R"/>
</dbReference>
<name>B0VQ02_ACIBS</name>
<feature type="transmembrane region" description="Helical" evidence="1">
    <location>
        <begin position="910"/>
        <end position="930"/>
    </location>
</feature>
<keyword evidence="1" id="KW-0812">Transmembrane</keyword>
<sequence>MKFNLSEWALNNKGIVLYFMLLLSIIGAISYSKLSQSEDPPFTFKVMVVQTYWPGATAKEVSTLVTDRIEKELMTTGQYDKIMAYSRPGESMVTFVAKDSLTSAQIPDVWYNVRKKVNDIRHELPSGVQGPFFNDEFGDTFGNIYVLTGKDFDYALLKEYADRLQLQLQRVKDVGKVELIGLQDQKIWIEISNTKAVQLGIPVSAIQEALQKQNSMASAGFFETGTDRIQIRVSGQLQSVDDIKKMPLLVGDKTIQLGDVADVYRGFSQPAQPRMRFMGDNGIGIAVSMRKGGDIIALGKNLETEFAQLQKTLPLGMKLQKVSDQPVAVQRSIHEFVKVLAEAVIIVLLVSFFSLGFRTGLVVAFSIPLVLAMTFAGMNLFDVGLHKISLGALILALGLLVDDAIIAVEMMAIKMEQGYSRLKAAGFAWKTTAFPMLTGTLITAAGFLPIATAQSSTGEYTRSIFQVVTIALLVSWVAAVLFVPYLGEKLLPDFTKTGHQAPWYVRLWARITKKPQPQTVAISQDHHYDPYQSSFYLRFRKMVEFCVTYRKTVIATTVGIFVLSVLMFKMVPQQFFPPSNRTEILVDLKLEEGASLTATEQAVKKVEQFLSKQKGIDNYVAYVGTGSPRFYLPLDQQLPQASFAQFVVLASSLDDRDEIRRSLETQIKQLLPQVRTRVSLLENGPPVGYPLQYRVSGEDLNLVRKEAQQVVRVISENPNTTNVHLDWGEPSKIISIQIDQDRARQMGVSSLDLANFLNASITGSAIEQYREKRELIEIRLRGDKAERVEVASLASLAVPTANGTTVPLAQIAKIEYKFEDGLIWHRNRLPTITVRADIRTNLQPATVVGELAESMDKLRAELPSGYLIEVGGTVEESARGQSSVNAGMPLFLAVVMTLLMIQLRSLSRATIVFLTAPLGLIGVVLFLLLFNKPFGFVAMLGTIALSGMIMRNSVILIDQIEQDRQAGHPTWEAIIDATVRRFRPIILTALAAVLAMIPLSQSIFFGPMAVAIMGGLIVATLLTLFFLPALYAAWFKVKKNSIKYINFL</sequence>
<keyword evidence="1" id="KW-1133">Transmembrane helix</keyword>
<evidence type="ECO:0000256" key="1">
    <source>
        <dbReference type="SAM" id="Phobius"/>
    </source>
</evidence>
<gene>
    <name evidence="2" type="ordered locus">ABSDF3638</name>
</gene>
<dbReference type="KEGG" id="abm:ABSDF3638"/>
<feature type="transmembrane region" description="Helical" evidence="1">
    <location>
        <begin position="985"/>
        <end position="1004"/>
    </location>
</feature>
<dbReference type="GO" id="GO:0042910">
    <property type="term" value="F:xenobiotic transmembrane transporter activity"/>
    <property type="evidence" value="ECO:0007669"/>
    <property type="project" value="TreeGrafter"/>
</dbReference>
<dbReference type="BioCyc" id="ABAU509170:GCL9-3001-MONOMER"/>
<dbReference type="Pfam" id="PF00873">
    <property type="entry name" value="ACR_tran"/>
    <property type="match status" value="1"/>
</dbReference>
<dbReference type="PANTHER" id="PTHR32063">
    <property type="match status" value="1"/>
</dbReference>
<feature type="transmembrane region" description="Helical" evidence="1">
    <location>
        <begin position="393"/>
        <end position="413"/>
    </location>
</feature>
<feature type="transmembrane region" description="Helical" evidence="1">
    <location>
        <begin position="363"/>
        <end position="381"/>
    </location>
</feature>
<feature type="transmembrane region" description="Helical" evidence="1">
    <location>
        <begin position="339"/>
        <end position="357"/>
    </location>
</feature>
<organism evidence="2 3">
    <name type="scientific">Acinetobacter baumannii (strain SDF)</name>
    <dbReference type="NCBI Taxonomy" id="509170"/>
    <lineage>
        <taxon>Bacteria</taxon>
        <taxon>Pseudomonadati</taxon>
        <taxon>Pseudomonadota</taxon>
        <taxon>Gammaproteobacteria</taxon>
        <taxon>Moraxellales</taxon>
        <taxon>Moraxellaceae</taxon>
        <taxon>Acinetobacter</taxon>
        <taxon>Acinetobacter calcoaceticus/baumannii complex</taxon>
    </lineage>
</organism>
<reference evidence="2 3" key="1">
    <citation type="journal article" date="2008" name="PLoS ONE">
        <title>Comparative analysis of Acinetobacters: three genomes for three lifestyles.</title>
        <authorList>
            <person name="Vallenet D."/>
            <person name="Nordmann P."/>
            <person name="Barbe V."/>
            <person name="Poirel L."/>
            <person name="Mangenot S."/>
            <person name="Bataille E."/>
            <person name="Dossat C."/>
            <person name="Gas S."/>
            <person name="Kreimeyer A."/>
            <person name="Lenoble P."/>
            <person name="Oztas S."/>
            <person name="Poulain J."/>
            <person name="Segurens B."/>
            <person name="Robert C."/>
            <person name="Abergel C."/>
            <person name="Claverie J.M."/>
            <person name="Raoult D."/>
            <person name="Medigue C."/>
            <person name="Weissenbach J."/>
            <person name="Cruveiller S."/>
        </authorList>
    </citation>
    <scope>NUCLEOTIDE SEQUENCE [LARGE SCALE GENOMIC DNA]</scope>
    <source>
        <strain evidence="2 3">SDF</strain>
    </source>
</reference>
<dbReference type="PRINTS" id="PR00702">
    <property type="entry name" value="ACRIFLAVINRP"/>
</dbReference>
<evidence type="ECO:0000313" key="3">
    <source>
        <dbReference type="Proteomes" id="UP000001741"/>
    </source>
</evidence>
<dbReference type="Proteomes" id="UP000001741">
    <property type="component" value="Chromosome"/>
</dbReference>
<dbReference type="AlphaFoldDB" id="B0VQ02"/>
<feature type="transmembrane region" description="Helical" evidence="1">
    <location>
        <begin position="464"/>
        <end position="487"/>
    </location>
</feature>
<dbReference type="HOGENOM" id="CLU_002755_1_2_6"/>
<proteinExistence type="predicted"/>
<accession>B0VQ02</accession>
<dbReference type="GO" id="GO:0005886">
    <property type="term" value="C:plasma membrane"/>
    <property type="evidence" value="ECO:0007669"/>
    <property type="project" value="TreeGrafter"/>
</dbReference>
<dbReference type="Gene3D" id="1.20.1640.10">
    <property type="entry name" value="Multidrug efflux transporter AcrB transmembrane domain"/>
    <property type="match status" value="2"/>
</dbReference>
<dbReference type="SUPFAM" id="SSF82866">
    <property type="entry name" value="Multidrug efflux transporter AcrB transmembrane domain"/>
    <property type="match status" value="2"/>
</dbReference>
<keyword evidence="1" id="KW-0472">Membrane</keyword>
<dbReference type="Gene3D" id="3.30.2090.10">
    <property type="entry name" value="Multidrug efflux transporter AcrB TolC docking domain, DN and DC subdomains"/>
    <property type="match status" value="2"/>
</dbReference>